<reference evidence="1" key="1">
    <citation type="submission" date="2020-12" db="EMBL/GenBank/DDBJ databases">
        <title>Metabolic potential, ecology and presence of endohyphal bacteria is reflected in genomic diversity of Mucoromycotina.</title>
        <authorList>
            <person name="Muszewska A."/>
            <person name="Okrasinska A."/>
            <person name="Steczkiewicz K."/>
            <person name="Drgas O."/>
            <person name="Orlowska M."/>
            <person name="Perlinska-Lenart U."/>
            <person name="Aleksandrzak-Piekarczyk T."/>
            <person name="Szatraj K."/>
            <person name="Zielenkiewicz U."/>
            <person name="Pilsyk S."/>
            <person name="Malc E."/>
            <person name="Mieczkowski P."/>
            <person name="Kruszewska J.S."/>
            <person name="Biernat P."/>
            <person name="Pawlowska J."/>
        </authorList>
    </citation>
    <scope>NUCLEOTIDE SEQUENCE</scope>
    <source>
        <strain evidence="1">WA0000067209</strain>
    </source>
</reference>
<accession>A0A8H7Q0K0</accession>
<keyword evidence="2" id="KW-1185">Reference proteome</keyword>
<comment type="caution">
    <text evidence="1">The sequence shown here is derived from an EMBL/GenBank/DDBJ whole genome shotgun (WGS) entry which is preliminary data.</text>
</comment>
<proteinExistence type="predicted"/>
<sequence length="118" mass="14119">MKIQMNKIQVVIDTTDDNSDDEISNPDENVCRNQMAQMAVVGFRTGFQRSERWRRYIREADFTNSKRADEAKEREHIRKKSHYKYQYRKGGHTEERKDMFLRFLVAVRLFISENACGH</sequence>
<name>A0A8H7Q0K0_MORIS</name>
<evidence type="ECO:0000313" key="2">
    <source>
        <dbReference type="Proteomes" id="UP000654370"/>
    </source>
</evidence>
<organism evidence="1 2">
    <name type="scientific">Mortierella isabellina</name>
    <name type="common">Filamentous fungus</name>
    <name type="synonym">Umbelopsis isabellina</name>
    <dbReference type="NCBI Taxonomy" id="91625"/>
    <lineage>
        <taxon>Eukaryota</taxon>
        <taxon>Fungi</taxon>
        <taxon>Fungi incertae sedis</taxon>
        <taxon>Mucoromycota</taxon>
        <taxon>Mucoromycotina</taxon>
        <taxon>Umbelopsidomycetes</taxon>
        <taxon>Umbelopsidales</taxon>
        <taxon>Umbelopsidaceae</taxon>
        <taxon>Umbelopsis</taxon>
    </lineage>
</organism>
<protein>
    <submittedName>
        <fullName evidence="1">Uncharacterized protein</fullName>
    </submittedName>
</protein>
<dbReference type="Proteomes" id="UP000654370">
    <property type="component" value="Unassembled WGS sequence"/>
</dbReference>
<dbReference type="AlphaFoldDB" id="A0A8H7Q0K0"/>
<gene>
    <name evidence="1" type="ORF">INT43_006701</name>
</gene>
<evidence type="ECO:0000313" key="1">
    <source>
        <dbReference type="EMBL" id="KAG2183693.1"/>
    </source>
</evidence>
<dbReference type="EMBL" id="JAEPQZ010000003">
    <property type="protein sequence ID" value="KAG2183693.1"/>
    <property type="molecule type" value="Genomic_DNA"/>
</dbReference>